<dbReference type="SUPFAM" id="SSF54427">
    <property type="entry name" value="NTF2-like"/>
    <property type="match status" value="1"/>
</dbReference>
<feature type="domain" description="L,D-TPase catalytic" evidence="9">
    <location>
        <begin position="142"/>
        <end position="277"/>
    </location>
</feature>
<dbReference type="SUPFAM" id="SSF141523">
    <property type="entry name" value="L,D-transpeptidase catalytic domain-like"/>
    <property type="match status" value="1"/>
</dbReference>
<dbReference type="UniPathway" id="UPA00219"/>
<comment type="pathway">
    <text evidence="1 7">Cell wall biogenesis; peptidoglycan biosynthesis.</text>
</comment>
<dbReference type="GO" id="GO:0016740">
    <property type="term" value="F:transferase activity"/>
    <property type="evidence" value="ECO:0007669"/>
    <property type="project" value="UniProtKB-KW"/>
</dbReference>
<dbReference type="Proteomes" id="UP000267535">
    <property type="component" value="Unassembled WGS sequence"/>
</dbReference>
<evidence type="ECO:0000256" key="4">
    <source>
        <dbReference type="ARBA" id="ARBA00022960"/>
    </source>
</evidence>
<protein>
    <recommendedName>
        <fullName evidence="9">L,D-TPase catalytic domain-containing protein</fullName>
    </recommendedName>
</protein>
<dbReference type="GO" id="GO:0008360">
    <property type="term" value="P:regulation of cell shape"/>
    <property type="evidence" value="ECO:0007669"/>
    <property type="project" value="UniProtKB-UniRule"/>
</dbReference>
<feature type="active site" description="Proton donor/acceptor" evidence="7">
    <location>
        <position position="235"/>
    </location>
</feature>
<dbReference type="OrthoDB" id="9809748at2"/>
<dbReference type="GO" id="GO:0004180">
    <property type="term" value="F:carboxypeptidase activity"/>
    <property type="evidence" value="ECO:0007669"/>
    <property type="project" value="UniProtKB-ARBA"/>
</dbReference>
<evidence type="ECO:0000256" key="7">
    <source>
        <dbReference type="PROSITE-ProRule" id="PRU01373"/>
    </source>
</evidence>
<gene>
    <name evidence="10" type="ORF">EHS89_14845</name>
</gene>
<dbReference type="PANTHER" id="PTHR36699">
    <property type="entry name" value="LD-TRANSPEPTIDASE"/>
    <property type="match status" value="1"/>
</dbReference>
<feature type="active site" description="Nucleophile" evidence="7">
    <location>
        <position position="252"/>
    </location>
</feature>
<dbReference type="InterPro" id="IPR032710">
    <property type="entry name" value="NTF2-like_dom_sf"/>
</dbReference>
<evidence type="ECO:0000256" key="2">
    <source>
        <dbReference type="ARBA" id="ARBA00005992"/>
    </source>
</evidence>
<evidence type="ECO:0000256" key="1">
    <source>
        <dbReference type="ARBA" id="ARBA00004752"/>
    </source>
</evidence>
<sequence length="408" mass="45889">MKIATVKNKARPLKRLMLFSAVCSLLSFNTLAEDTALSLDQETLLLAGLGDLQQNQVGGAVAKLRTLVQEQPDFKLAQLIYADLLAAQSGTLSAMGNNGKGDQKTLQGLISEARARVSIEQYRPVAGTIPGSLLQMSAEQEHVIVIDTKLSRLYLFENRDGTPELIRDYYVSYGRGGVDKRKRGDLKTPLGVYFTTGRLTDEQLPARYGTGALPLNYPNAWDQRLGNTGSGIWVHGSPKDTFSRAPQASEGCLSLSNNHFTELDGIVDFNSTPVLIGTQFEWLDRAEWQAKRQSFTQVVEAWRTDWESRDADSYLSHYSQQFDNGEMKFSRFASHKRRVNGSKAFIDVDIEDLSIYQHPDKQDMFIATFKQNYKSDNYSSSSVKRQYWVNEEGKWRIAYEGLPQRGQP</sequence>
<comment type="caution">
    <text evidence="10">The sequence shown here is derived from an EMBL/GenBank/DDBJ whole genome shotgun (WGS) entry which is preliminary data.</text>
</comment>
<proteinExistence type="inferred from homology"/>
<evidence type="ECO:0000313" key="10">
    <source>
        <dbReference type="EMBL" id="RRC98361.1"/>
    </source>
</evidence>
<organism evidence="10 11">
    <name type="scientific">Amphritea balenae</name>
    <dbReference type="NCBI Taxonomy" id="452629"/>
    <lineage>
        <taxon>Bacteria</taxon>
        <taxon>Pseudomonadati</taxon>
        <taxon>Pseudomonadota</taxon>
        <taxon>Gammaproteobacteria</taxon>
        <taxon>Oceanospirillales</taxon>
        <taxon>Oceanospirillaceae</taxon>
        <taxon>Amphritea</taxon>
    </lineage>
</organism>
<keyword evidence="5 7" id="KW-0573">Peptidoglycan synthesis</keyword>
<dbReference type="PROSITE" id="PS52029">
    <property type="entry name" value="LD_TPASE"/>
    <property type="match status" value="1"/>
</dbReference>
<evidence type="ECO:0000256" key="5">
    <source>
        <dbReference type="ARBA" id="ARBA00022984"/>
    </source>
</evidence>
<dbReference type="Pfam" id="PF03734">
    <property type="entry name" value="YkuD"/>
    <property type="match status" value="1"/>
</dbReference>
<evidence type="ECO:0000313" key="11">
    <source>
        <dbReference type="Proteomes" id="UP000267535"/>
    </source>
</evidence>
<dbReference type="InterPro" id="IPR005490">
    <property type="entry name" value="LD_TPept_cat_dom"/>
</dbReference>
<keyword evidence="8" id="KW-0732">Signal</keyword>
<reference evidence="10 11" key="1">
    <citation type="submission" date="2018-11" db="EMBL/GenBank/DDBJ databases">
        <title>The draft genome sequence of Amphritea balenae JAMM 1525T.</title>
        <authorList>
            <person name="Fang Z."/>
            <person name="Zhang Y."/>
            <person name="Han X."/>
        </authorList>
    </citation>
    <scope>NUCLEOTIDE SEQUENCE [LARGE SCALE GENOMIC DNA]</scope>
    <source>
        <strain evidence="10 11">JAMM 1525</strain>
    </source>
</reference>
<evidence type="ECO:0000259" key="9">
    <source>
        <dbReference type="PROSITE" id="PS52029"/>
    </source>
</evidence>
<accession>A0A3P1SM80</accession>
<evidence type="ECO:0000256" key="8">
    <source>
        <dbReference type="SAM" id="SignalP"/>
    </source>
</evidence>
<comment type="similarity">
    <text evidence="2">Belongs to the YkuD family.</text>
</comment>
<evidence type="ECO:0000256" key="6">
    <source>
        <dbReference type="ARBA" id="ARBA00023316"/>
    </source>
</evidence>
<dbReference type="Pfam" id="PF24125">
    <property type="entry name" value="Cds6_C"/>
    <property type="match status" value="1"/>
</dbReference>
<dbReference type="PANTHER" id="PTHR36699:SF1">
    <property type="entry name" value="L,D-TRANSPEPTIDASE YAFK-RELATED"/>
    <property type="match status" value="1"/>
</dbReference>
<feature type="signal peptide" evidence="8">
    <location>
        <begin position="1"/>
        <end position="32"/>
    </location>
</feature>
<feature type="chain" id="PRO_5018126255" description="L,D-TPase catalytic domain-containing protein" evidence="8">
    <location>
        <begin position="33"/>
        <end position="408"/>
    </location>
</feature>
<evidence type="ECO:0000256" key="3">
    <source>
        <dbReference type="ARBA" id="ARBA00022679"/>
    </source>
</evidence>
<keyword evidence="4 7" id="KW-0133">Cell shape</keyword>
<keyword evidence="3" id="KW-0808">Transferase</keyword>
<dbReference type="AlphaFoldDB" id="A0A3P1SM80"/>
<dbReference type="GO" id="GO:0009252">
    <property type="term" value="P:peptidoglycan biosynthetic process"/>
    <property type="evidence" value="ECO:0007669"/>
    <property type="project" value="UniProtKB-UniPathway"/>
</dbReference>
<keyword evidence="6 7" id="KW-0961">Cell wall biogenesis/degradation</keyword>
<dbReference type="EMBL" id="RQXV01000008">
    <property type="protein sequence ID" value="RRC98361.1"/>
    <property type="molecule type" value="Genomic_DNA"/>
</dbReference>
<dbReference type="InterPro" id="IPR056203">
    <property type="entry name" value="Cds6_C"/>
</dbReference>
<dbReference type="Gene3D" id="2.40.440.10">
    <property type="entry name" value="L,D-transpeptidase catalytic domain-like"/>
    <property type="match status" value="1"/>
</dbReference>
<keyword evidence="11" id="KW-1185">Reference proteome</keyword>
<dbReference type="InterPro" id="IPR038063">
    <property type="entry name" value="Transpep_catalytic_dom"/>
</dbReference>
<dbReference type="CDD" id="cd16913">
    <property type="entry name" value="YkuD_like"/>
    <property type="match status" value="1"/>
</dbReference>
<name>A0A3P1SM80_9GAMM</name>
<dbReference type="GO" id="GO:0071555">
    <property type="term" value="P:cell wall organization"/>
    <property type="evidence" value="ECO:0007669"/>
    <property type="project" value="UniProtKB-UniRule"/>
</dbReference>